<feature type="non-terminal residue" evidence="2">
    <location>
        <position position="1"/>
    </location>
</feature>
<feature type="transmembrane region" description="Helical" evidence="1">
    <location>
        <begin position="38"/>
        <end position="54"/>
    </location>
</feature>
<keyword evidence="1" id="KW-0812">Transmembrane</keyword>
<proteinExistence type="predicted"/>
<keyword evidence="1" id="KW-0472">Membrane</keyword>
<accession>A0A1B6E6B9</accession>
<protein>
    <submittedName>
        <fullName evidence="2">Uncharacterized protein</fullName>
    </submittedName>
</protein>
<dbReference type="PANTHER" id="PTHR34717:SF1">
    <property type="entry name" value="EG:BACR7A4.20 PROTEIN"/>
    <property type="match status" value="1"/>
</dbReference>
<organism evidence="2">
    <name type="scientific">Clastoptera arizonana</name>
    <name type="common">Arizona spittle bug</name>
    <dbReference type="NCBI Taxonomy" id="38151"/>
    <lineage>
        <taxon>Eukaryota</taxon>
        <taxon>Metazoa</taxon>
        <taxon>Ecdysozoa</taxon>
        <taxon>Arthropoda</taxon>
        <taxon>Hexapoda</taxon>
        <taxon>Insecta</taxon>
        <taxon>Pterygota</taxon>
        <taxon>Neoptera</taxon>
        <taxon>Paraneoptera</taxon>
        <taxon>Hemiptera</taxon>
        <taxon>Auchenorrhyncha</taxon>
        <taxon>Cercopoidea</taxon>
        <taxon>Clastopteridae</taxon>
        <taxon>Clastoptera</taxon>
    </lineage>
</organism>
<reference evidence="2" key="1">
    <citation type="submission" date="2015-12" db="EMBL/GenBank/DDBJ databases">
        <title>De novo transcriptome assembly of four potential Pierce s Disease insect vectors from Arizona vineyards.</title>
        <authorList>
            <person name="Tassone E.E."/>
        </authorList>
    </citation>
    <scope>NUCLEOTIDE SEQUENCE</scope>
</reference>
<dbReference type="AlphaFoldDB" id="A0A1B6E6B9"/>
<sequence>TITPRMCCYFIFAVVFLFLILTIFFYGTKIISFYNSANRFYCFKYLLLVLILKFRKIQNKYNKNESNQAGYGVKSFKSIANMDCVQVLSNDEQAIDAVYMNAANKFGWHFIAGVVRQNNGIVNSLFYLKVPGIGLLQAPKLPDTFSVLPKDKVGTFSTNYLTFVPIQAMTLWKVSYRGPMRLLGDSKRKFNVKLEATFKSKLKVFDFDVDMKDNTIIKSISCEPWSISYFKRLKDYHQTHYEQHGELNGSVSIDGVHFDLLLNCMRDHSYGRRDWTLFHRYILHIFTLEDGTKGNVGIVCAPSMFTRLEIGYIYLPNGTLLPLESIDLSFYQHGEAGTPPLDYGFTFKAGGETYLVQVIVKESAEFYYGNNWEARIVENLCRFVVNGIEGWGATEWQYRNYTSRRTEIKPGYRKDQY</sequence>
<dbReference type="PANTHER" id="PTHR34717">
    <property type="entry name" value="EG:BACR7A4.20 PROTEIN"/>
    <property type="match status" value="1"/>
</dbReference>
<gene>
    <name evidence="2" type="ORF">g.8699</name>
</gene>
<keyword evidence="1" id="KW-1133">Transmembrane helix</keyword>
<evidence type="ECO:0000313" key="2">
    <source>
        <dbReference type="EMBL" id="JAS33455.1"/>
    </source>
</evidence>
<name>A0A1B6E6B9_9HEMI</name>
<feature type="transmembrane region" description="Helical" evidence="1">
    <location>
        <begin position="7"/>
        <end position="26"/>
    </location>
</feature>
<evidence type="ECO:0000256" key="1">
    <source>
        <dbReference type="SAM" id="Phobius"/>
    </source>
</evidence>
<dbReference type="EMBL" id="GEDC01003843">
    <property type="protein sequence ID" value="JAS33455.1"/>
    <property type="molecule type" value="Transcribed_RNA"/>
</dbReference>